<organism evidence="2">
    <name type="scientific">Phytophthora nicotianae</name>
    <name type="common">Potato buckeye rot agent</name>
    <name type="synonym">Phytophthora parasitica</name>
    <dbReference type="NCBI Taxonomy" id="4792"/>
    <lineage>
        <taxon>Eukaryota</taxon>
        <taxon>Sar</taxon>
        <taxon>Stramenopiles</taxon>
        <taxon>Oomycota</taxon>
        <taxon>Peronosporomycetes</taxon>
        <taxon>Peronosporales</taxon>
        <taxon>Peronosporaceae</taxon>
        <taxon>Phytophthora</taxon>
    </lineage>
</organism>
<evidence type="ECO:0000313" key="2">
    <source>
        <dbReference type="EMBL" id="ETM42288.1"/>
    </source>
</evidence>
<dbReference type="Proteomes" id="UP000054532">
    <property type="component" value="Unassembled WGS sequence"/>
</dbReference>
<accession>W2N361</accession>
<evidence type="ECO:0000256" key="1">
    <source>
        <dbReference type="SAM" id="MobiDB-lite"/>
    </source>
</evidence>
<protein>
    <submittedName>
        <fullName evidence="2">Uncharacterized protein</fullName>
    </submittedName>
</protein>
<name>W2N361_PHYNI</name>
<dbReference type="EMBL" id="KI693821">
    <property type="protein sequence ID" value="ETM42288.1"/>
    <property type="molecule type" value="Genomic_DNA"/>
</dbReference>
<proteinExistence type="predicted"/>
<dbReference type="AlphaFoldDB" id="W2N361"/>
<feature type="region of interest" description="Disordered" evidence="1">
    <location>
        <begin position="1"/>
        <end position="97"/>
    </location>
</feature>
<feature type="compositionally biased region" description="Basic and acidic residues" evidence="1">
    <location>
        <begin position="85"/>
        <end position="97"/>
    </location>
</feature>
<reference evidence="2" key="1">
    <citation type="submission" date="2013-11" db="EMBL/GenBank/DDBJ databases">
        <title>The Genome Sequence of Phytophthora parasitica IAC_01/95.</title>
        <authorList>
            <consortium name="The Broad Institute Genomics Platform"/>
            <person name="Russ C."/>
            <person name="Tyler B."/>
            <person name="Panabieres F."/>
            <person name="Shan W."/>
            <person name="Tripathy S."/>
            <person name="Grunwald N."/>
            <person name="Machado M."/>
            <person name="Johnson C.S."/>
            <person name="Arredondo F."/>
            <person name="Hong C."/>
            <person name="Coffey M."/>
            <person name="Young S.K."/>
            <person name="Zeng Q."/>
            <person name="Gargeya S."/>
            <person name="Fitzgerald M."/>
            <person name="Abouelleil A."/>
            <person name="Alvarado L."/>
            <person name="Chapman S.B."/>
            <person name="Gainer-Dewar J."/>
            <person name="Goldberg J."/>
            <person name="Griggs A."/>
            <person name="Gujja S."/>
            <person name="Hansen M."/>
            <person name="Howarth C."/>
            <person name="Imamovic A."/>
            <person name="Ireland A."/>
            <person name="Larimer J."/>
            <person name="McCowan C."/>
            <person name="Murphy C."/>
            <person name="Pearson M."/>
            <person name="Poon T.W."/>
            <person name="Priest M."/>
            <person name="Roberts A."/>
            <person name="Saif S."/>
            <person name="Shea T."/>
            <person name="Sykes S."/>
            <person name="Wortman J."/>
            <person name="Nusbaum C."/>
            <person name="Birren B."/>
        </authorList>
    </citation>
    <scope>NUCLEOTIDE SEQUENCE [LARGE SCALE GENOMIC DNA]</scope>
    <source>
        <strain evidence="2">IAC_01/95</strain>
    </source>
</reference>
<feature type="compositionally biased region" description="Polar residues" evidence="1">
    <location>
        <begin position="13"/>
        <end position="33"/>
    </location>
</feature>
<gene>
    <name evidence="2" type="ORF">L914_12032</name>
</gene>
<sequence length="97" mass="10136">MGQSLEVELHNRPMSTRCTNRNQAAPSSATNKPAAQGVEPPPIIALHDDPAVPQVPVQQANAGGAPEPDDEPNPAQIGGGGVDDGTDKRPRRIDLKT</sequence>